<evidence type="ECO:0000256" key="1">
    <source>
        <dbReference type="SAM" id="Phobius"/>
    </source>
</evidence>
<keyword evidence="1" id="KW-0812">Transmembrane</keyword>
<dbReference type="Proteomes" id="UP001212997">
    <property type="component" value="Unassembled WGS sequence"/>
</dbReference>
<feature type="transmembrane region" description="Helical" evidence="1">
    <location>
        <begin position="117"/>
        <end position="142"/>
    </location>
</feature>
<comment type="caution">
    <text evidence="2">The sequence shown here is derived from an EMBL/GenBank/DDBJ whole genome shotgun (WGS) entry which is preliminary data.</text>
</comment>
<evidence type="ECO:0000313" key="3">
    <source>
        <dbReference type="Proteomes" id="UP001212997"/>
    </source>
</evidence>
<organism evidence="2 3">
    <name type="scientific">Meripilus lineatus</name>
    <dbReference type="NCBI Taxonomy" id="2056292"/>
    <lineage>
        <taxon>Eukaryota</taxon>
        <taxon>Fungi</taxon>
        <taxon>Dikarya</taxon>
        <taxon>Basidiomycota</taxon>
        <taxon>Agaricomycotina</taxon>
        <taxon>Agaricomycetes</taxon>
        <taxon>Polyporales</taxon>
        <taxon>Meripilaceae</taxon>
        <taxon>Meripilus</taxon>
    </lineage>
</organism>
<sequence>MHVPVIPEPLGVLAVVQNISISVFVAWTWDGILSFGDDVKLFKDYKFSLAHMIYLLARATMLCFLTFNMVFIVFPGGCIPHLTGVVAWLNMTTVPFNSLLFVIRIRAVFRGEILIQAFFFTFWLVVLASALTQPFCITWAWVSAKFNCAPTLSQPYCISSSVGMMAHDTLVFFAISAKLVAHHWMPLASRSQKFRAFFSGKGLPQISKLLLQTGQLYYFITVLVNIGTIVVVLTPSIPDWYKALNLVHSSAISNFIACRVYREVKLGAMNNGSNDDSNPLRPIHKDEVSTMLFRVAANPPPTDESLL</sequence>
<feature type="transmembrane region" description="Helical" evidence="1">
    <location>
        <begin position="12"/>
        <end position="32"/>
    </location>
</feature>
<reference evidence="2" key="1">
    <citation type="submission" date="2022-07" db="EMBL/GenBank/DDBJ databases">
        <title>Genome Sequence of Physisporinus lineatus.</title>
        <authorList>
            <person name="Buettner E."/>
        </authorList>
    </citation>
    <scope>NUCLEOTIDE SEQUENCE</scope>
    <source>
        <strain evidence="2">VT162</strain>
    </source>
</reference>
<accession>A0AAD5V6D4</accession>
<name>A0AAD5V6D4_9APHY</name>
<feature type="transmembrane region" description="Helical" evidence="1">
    <location>
        <begin position="216"/>
        <end position="237"/>
    </location>
</feature>
<evidence type="ECO:0000313" key="2">
    <source>
        <dbReference type="EMBL" id="KAJ3487273.1"/>
    </source>
</evidence>
<gene>
    <name evidence="2" type="ORF">NLI96_g3638</name>
</gene>
<keyword evidence="3" id="KW-1185">Reference proteome</keyword>
<keyword evidence="1" id="KW-0472">Membrane</keyword>
<feature type="transmembrane region" description="Helical" evidence="1">
    <location>
        <begin position="162"/>
        <end position="181"/>
    </location>
</feature>
<keyword evidence="1" id="KW-1133">Transmembrane helix</keyword>
<protein>
    <submittedName>
        <fullName evidence="2">Uncharacterized protein</fullName>
    </submittedName>
</protein>
<feature type="transmembrane region" description="Helical" evidence="1">
    <location>
        <begin position="53"/>
        <end position="74"/>
    </location>
</feature>
<dbReference type="EMBL" id="JANAWD010000096">
    <property type="protein sequence ID" value="KAJ3487273.1"/>
    <property type="molecule type" value="Genomic_DNA"/>
</dbReference>
<proteinExistence type="predicted"/>
<feature type="transmembrane region" description="Helical" evidence="1">
    <location>
        <begin position="86"/>
        <end position="105"/>
    </location>
</feature>
<dbReference type="AlphaFoldDB" id="A0AAD5V6D4"/>